<gene>
    <name evidence="1" type="ORF">JI735_14875</name>
</gene>
<dbReference type="Gene3D" id="3.40.50.300">
    <property type="entry name" value="P-loop containing nucleotide triphosphate hydrolases"/>
    <property type="match status" value="1"/>
</dbReference>
<evidence type="ECO:0000313" key="2">
    <source>
        <dbReference type="Proteomes" id="UP000595841"/>
    </source>
</evidence>
<reference evidence="1 2" key="1">
    <citation type="submission" date="2021-01" db="EMBL/GenBank/DDBJ databases">
        <title>Whole genome sequence of Paenibacillus sonchi LMG 24727 for comparative genomics.</title>
        <authorList>
            <person name="Lee G."/>
            <person name="Kim M.-J."/>
            <person name="Lim K."/>
            <person name="Shin J.-H."/>
        </authorList>
    </citation>
    <scope>NUCLEOTIDE SEQUENCE [LARGE SCALE GENOMIC DNA]</scope>
    <source>
        <strain evidence="1 2">LMG 24727</strain>
    </source>
</reference>
<keyword evidence="2" id="KW-1185">Reference proteome</keyword>
<accession>A0A974PJK2</accession>
<dbReference type="RefSeq" id="WP_083886780.1">
    <property type="nucleotide sequence ID" value="NZ_CP068595.1"/>
</dbReference>
<name>A0A974PJK2_9BACL</name>
<dbReference type="Proteomes" id="UP000595841">
    <property type="component" value="Chromosome"/>
</dbReference>
<protein>
    <recommendedName>
        <fullName evidence="3">Shikimate kinase</fullName>
    </recommendedName>
</protein>
<dbReference type="KEGG" id="pson:JI735_14875"/>
<organism evidence="1 2">
    <name type="scientific">Paenibacillus sonchi</name>
    <dbReference type="NCBI Taxonomy" id="373687"/>
    <lineage>
        <taxon>Bacteria</taxon>
        <taxon>Bacillati</taxon>
        <taxon>Bacillota</taxon>
        <taxon>Bacilli</taxon>
        <taxon>Bacillales</taxon>
        <taxon>Paenibacillaceae</taxon>
        <taxon>Paenibacillus</taxon>
        <taxon>Paenibacillus sonchi group</taxon>
    </lineage>
</organism>
<dbReference type="InterPro" id="IPR027417">
    <property type="entry name" value="P-loop_NTPase"/>
</dbReference>
<sequence length="69" mass="7601">MSKIRIRIIGGCGSGKSYTARELSKRYGIPYFETDNGSACTTIWLKPETAFLCRRRGDGGMGVIYYGGL</sequence>
<proteinExistence type="predicted"/>
<evidence type="ECO:0008006" key="3">
    <source>
        <dbReference type="Google" id="ProtNLM"/>
    </source>
</evidence>
<evidence type="ECO:0000313" key="1">
    <source>
        <dbReference type="EMBL" id="QQZ64462.1"/>
    </source>
</evidence>
<dbReference type="EMBL" id="CP068595">
    <property type="protein sequence ID" value="QQZ64462.1"/>
    <property type="molecule type" value="Genomic_DNA"/>
</dbReference>
<dbReference type="AlphaFoldDB" id="A0A974PJK2"/>
<dbReference type="SUPFAM" id="SSF52540">
    <property type="entry name" value="P-loop containing nucleoside triphosphate hydrolases"/>
    <property type="match status" value="1"/>
</dbReference>